<dbReference type="RefSeq" id="WP_190834759.1">
    <property type="nucleotide sequence ID" value="NZ_JANEWF010000026.1"/>
</dbReference>
<evidence type="ECO:0000313" key="3">
    <source>
        <dbReference type="Proteomes" id="UP001211689"/>
    </source>
</evidence>
<evidence type="ECO:0000256" key="1">
    <source>
        <dbReference type="SAM" id="SignalP"/>
    </source>
</evidence>
<keyword evidence="1" id="KW-0732">Signal</keyword>
<dbReference type="EMBL" id="JANEWF010000026">
    <property type="protein sequence ID" value="MDA8485273.1"/>
    <property type="molecule type" value="Genomic_DNA"/>
</dbReference>
<comment type="caution">
    <text evidence="2">The sequence shown here is derived from an EMBL/GenBank/DDBJ whole genome shotgun (WGS) entry which is preliminary data.</text>
</comment>
<accession>A0ABT4Y8S2</accession>
<keyword evidence="3" id="KW-1185">Reference proteome</keyword>
<name>A0ABT4Y8S2_METRE</name>
<evidence type="ECO:0000313" key="2">
    <source>
        <dbReference type="EMBL" id="MDA8485273.1"/>
    </source>
</evidence>
<feature type="signal peptide" evidence="1">
    <location>
        <begin position="1"/>
        <end position="21"/>
    </location>
</feature>
<dbReference type="Proteomes" id="UP001211689">
    <property type="component" value="Unassembled WGS sequence"/>
</dbReference>
<sequence length="100" mass="10955">MRYTTLIALFVPMLIGLPAAAGEWPTGEREHFMQECKTSAQANVPVDKLQRYCSCAADGVSSEFSGAELEALKTQKTPLPEQTHQRLIKVSQSCLSQLNG</sequence>
<organism evidence="2 3">
    <name type="scientific">Metapseudomonas resinovorans</name>
    <name type="common">Pseudomonas resinovorans</name>
    <dbReference type="NCBI Taxonomy" id="53412"/>
    <lineage>
        <taxon>Bacteria</taxon>
        <taxon>Pseudomonadati</taxon>
        <taxon>Pseudomonadota</taxon>
        <taxon>Gammaproteobacteria</taxon>
        <taxon>Pseudomonadales</taxon>
        <taxon>Pseudomonadaceae</taxon>
        <taxon>Metapseudomonas</taxon>
    </lineage>
</organism>
<reference evidence="2 3" key="1">
    <citation type="submission" date="2022-07" db="EMBL/GenBank/DDBJ databases">
        <title>Genome Analysis of Selected Gammaproteobacteria from Nigerian Food snails.</title>
        <authorList>
            <person name="Okafor A.C."/>
        </authorList>
    </citation>
    <scope>NUCLEOTIDE SEQUENCE [LARGE SCALE GENOMIC DNA]</scope>
    <source>
        <strain evidence="2 3">Awg 2</strain>
    </source>
</reference>
<protein>
    <submittedName>
        <fullName evidence="2">Uncharacterized protein</fullName>
    </submittedName>
</protein>
<proteinExistence type="predicted"/>
<feature type="chain" id="PRO_5045407211" evidence="1">
    <location>
        <begin position="22"/>
        <end position="100"/>
    </location>
</feature>
<gene>
    <name evidence="2" type="ORF">NNO07_19570</name>
</gene>